<feature type="non-terminal residue" evidence="1">
    <location>
        <position position="1"/>
    </location>
</feature>
<dbReference type="EMBL" id="BART01002991">
    <property type="protein sequence ID" value="GAG70967.1"/>
    <property type="molecule type" value="Genomic_DNA"/>
</dbReference>
<accession>X1ANL4</accession>
<sequence length="29" mass="3428">SREDLDSIENKALKSNSKHLSRQIFRLEL</sequence>
<evidence type="ECO:0000313" key="1">
    <source>
        <dbReference type="EMBL" id="GAG70967.1"/>
    </source>
</evidence>
<comment type="caution">
    <text evidence="1">The sequence shown here is derived from an EMBL/GenBank/DDBJ whole genome shotgun (WGS) entry which is preliminary data.</text>
</comment>
<proteinExistence type="predicted"/>
<gene>
    <name evidence="1" type="ORF">S01H4_08631</name>
</gene>
<dbReference type="AlphaFoldDB" id="X1ANL4"/>
<name>X1ANL4_9ZZZZ</name>
<protein>
    <submittedName>
        <fullName evidence="1">Uncharacterized protein</fullName>
    </submittedName>
</protein>
<organism evidence="1">
    <name type="scientific">marine sediment metagenome</name>
    <dbReference type="NCBI Taxonomy" id="412755"/>
    <lineage>
        <taxon>unclassified sequences</taxon>
        <taxon>metagenomes</taxon>
        <taxon>ecological metagenomes</taxon>
    </lineage>
</organism>
<reference evidence="1" key="1">
    <citation type="journal article" date="2014" name="Front. Microbiol.">
        <title>High frequency of phylogenetically diverse reductive dehalogenase-homologous genes in deep subseafloor sedimentary metagenomes.</title>
        <authorList>
            <person name="Kawai M."/>
            <person name="Futagami T."/>
            <person name="Toyoda A."/>
            <person name="Takaki Y."/>
            <person name="Nishi S."/>
            <person name="Hori S."/>
            <person name="Arai W."/>
            <person name="Tsubouchi T."/>
            <person name="Morono Y."/>
            <person name="Uchiyama I."/>
            <person name="Ito T."/>
            <person name="Fujiyama A."/>
            <person name="Inagaki F."/>
            <person name="Takami H."/>
        </authorList>
    </citation>
    <scope>NUCLEOTIDE SEQUENCE</scope>
    <source>
        <strain evidence="1">Expedition CK06-06</strain>
    </source>
</reference>